<keyword evidence="4" id="KW-1133">Transmembrane helix</keyword>
<keyword evidence="2" id="KW-0812">Transmembrane</keyword>
<dbReference type="Pfam" id="PF00020">
    <property type="entry name" value="TNFR_c6"/>
    <property type="match status" value="1"/>
</dbReference>
<evidence type="ECO:0000256" key="2">
    <source>
        <dbReference type="ARBA" id="ARBA00022692"/>
    </source>
</evidence>
<dbReference type="GO" id="GO:0046330">
    <property type="term" value="P:positive regulation of JNK cascade"/>
    <property type="evidence" value="ECO:0007669"/>
    <property type="project" value="InterPro"/>
</dbReference>
<keyword evidence="3" id="KW-0677">Repeat</keyword>
<keyword evidence="7" id="KW-0675">Receptor</keyword>
<evidence type="ECO:0000313" key="10">
    <source>
        <dbReference type="Ensembl" id="ENSDCDP00010018570.1"/>
    </source>
</evidence>
<evidence type="ECO:0000259" key="9">
    <source>
        <dbReference type="PROSITE" id="PS00652"/>
    </source>
</evidence>
<dbReference type="AlphaFoldDB" id="A0AAY4BCI7"/>
<evidence type="ECO:0000256" key="3">
    <source>
        <dbReference type="ARBA" id="ARBA00022737"/>
    </source>
</evidence>
<name>A0AAY4BCI7_9TELE</name>
<dbReference type="GO" id="GO:0043123">
    <property type="term" value="P:positive regulation of canonical NF-kappaB signal transduction"/>
    <property type="evidence" value="ECO:0007669"/>
    <property type="project" value="InterPro"/>
</dbReference>
<evidence type="ECO:0000256" key="7">
    <source>
        <dbReference type="ARBA" id="ARBA00023170"/>
    </source>
</evidence>
<keyword evidence="8" id="KW-0325">Glycoprotein</keyword>
<reference evidence="10" key="2">
    <citation type="submission" date="2025-08" db="UniProtKB">
        <authorList>
            <consortium name="Ensembl"/>
        </authorList>
    </citation>
    <scope>IDENTIFICATION</scope>
</reference>
<keyword evidence="6" id="KW-1015">Disulfide bond</keyword>
<organism evidence="10 11">
    <name type="scientific">Denticeps clupeoides</name>
    <name type="common">denticle herring</name>
    <dbReference type="NCBI Taxonomy" id="299321"/>
    <lineage>
        <taxon>Eukaryota</taxon>
        <taxon>Metazoa</taxon>
        <taxon>Chordata</taxon>
        <taxon>Craniata</taxon>
        <taxon>Vertebrata</taxon>
        <taxon>Euteleostomi</taxon>
        <taxon>Actinopterygii</taxon>
        <taxon>Neopterygii</taxon>
        <taxon>Teleostei</taxon>
        <taxon>Clupei</taxon>
        <taxon>Clupeiformes</taxon>
        <taxon>Denticipitoidei</taxon>
        <taxon>Denticipitidae</taxon>
        <taxon>Denticeps</taxon>
    </lineage>
</organism>
<accession>A0AAY4BCI7</accession>
<evidence type="ECO:0000256" key="6">
    <source>
        <dbReference type="ARBA" id="ARBA00023157"/>
    </source>
</evidence>
<keyword evidence="5" id="KW-0472">Membrane</keyword>
<reference evidence="10" key="3">
    <citation type="submission" date="2025-09" db="UniProtKB">
        <authorList>
            <consortium name="Ensembl"/>
        </authorList>
    </citation>
    <scope>IDENTIFICATION</scope>
</reference>
<protein>
    <recommendedName>
        <fullName evidence="9">TNFR-Cys domain-containing protein</fullName>
    </recommendedName>
</protein>
<evidence type="ECO:0000256" key="5">
    <source>
        <dbReference type="ARBA" id="ARBA00023136"/>
    </source>
</evidence>
<dbReference type="GeneTree" id="ENSGT00940000153259"/>
<evidence type="ECO:0000256" key="8">
    <source>
        <dbReference type="ARBA" id="ARBA00023180"/>
    </source>
</evidence>
<dbReference type="PROSITE" id="PS00652">
    <property type="entry name" value="TNFR_NGFR_1"/>
    <property type="match status" value="1"/>
</dbReference>
<gene>
    <name evidence="10" type="primary">MARCHF2</name>
</gene>
<dbReference type="SUPFAM" id="SSF57586">
    <property type="entry name" value="TNF receptor-like"/>
    <property type="match status" value="2"/>
</dbReference>
<evidence type="ECO:0000313" key="11">
    <source>
        <dbReference type="Proteomes" id="UP000694580"/>
    </source>
</evidence>
<comment type="subcellular location">
    <subcellularLocation>
        <location evidence="1">Membrane</location>
        <topology evidence="1">Single-pass membrane protein</topology>
    </subcellularLocation>
</comment>
<proteinExistence type="predicted"/>
<dbReference type="GO" id="GO:0005886">
    <property type="term" value="C:plasma membrane"/>
    <property type="evidence" value="ECO:0007669"/>
    <property type="project" value="TreeGrafter"/>
</dbReference>
<dbReference type="InterPro" id="IPR001368">
    <property type="entry name" value="TNFR/NGFR_Cys_rich_reg"/>
</dbReference>
<dbReference type="GO" id="GO:0038023">
    <property type="term" value="F:signaling receptor activity"/>
    <property type="evidence" value="ECO:0007669"/>
    <property type="project" value="InterPro"/>
</dbReference>
<sequence>MECSESQFYFDGTCHACPRCPPGQELSQDCGYGSGSAASCVPCSARWFKEDWGSHGCRLCRVCRRVNRREVSACTPSRDALCGECLPGFYSKRRLDGGEDVECMTCGPSTFSELQCSRKCLVPPMTCEHLSPIKACTDTPFEGMLWCHLTNWLAALCVWLSTMFHHLACCRW</sequence>
<feature type="domain" description="TNFR-Cys" evidence="9">
    <location>
        <begin position="43"/>
        <end position="82"/>
    </location>
</feature>
<dbReference type="PANTHER" id="PTHR12120:SF1">
    <property type="entry name" value="TUMOR NECROSIS FACTOR RECEPTOR SUPERFAMILY MEMBER 19"/>
    <property type="match status" value="1"/>
</dbReference>
<dbReference type="PANTHER" id="PTHR12120">
    <property type="entry name" value="TNFR-CYS DOMAIN-CONTAINING PROTEIN"/>
    <property type="match status" value="1"/>
</dbReference>
<evidence type="ECO:0000256" key="1">
    <source>
        <dbReference type="ARBA" id="ARBA00004167"/>
    </source>
</evidence>
<dbReference type="InterPro" id="IPR047526">
    <property type="entry name" value="TNR19/27/EDAR"/>
</dbReference>
<reference evidence="10 11" key="1">
    <citation type="submission" date="2020-06" db="EMBL/GenBank/DDBJ databases">
        <authorList>
            <consortium name="Wellcome Sanger Institute Data Sharing"/>
        </authorList>
    </citation>
    <scope>NUCLEOTIDE SEQUENCE [LARGE SCALE GENOMIC DNA]</scope>
</reference>
<dbReference type="Ensembl" id="ENSDCDT00010019651.1">
    <property type="protein sequence ID" value="ENSDCDP00010018570.1"/>
    <property type="gene ID" value="ENSDCDG00010008411.1"/>
</dbReference>
<dbReference type="SMART" id="SM00208">
    <property type="entry name" value="TNFR"/>
    <property type="match status" value="2"/>
</dbReference>
<evidence type="ECO:0000256" key="4">
    <source>
        <dbReference type="ARBA" id="ARBA00022989"/>
    </source>
</evidence>
<dbReference type="Gene3D" id="2.10.50.10">
    <property type="entry name" value="Tumor Necrosis Factor Receptor, subunit A, domain 2"/>
    <property type="match status" value="2"/>
</dbReference>
<dbReference type="Proteomes" id="UP000694580">
    <property type="component" value="Chromosome 6"/>
</dbReference>
<keyword evidence="11" id="KW-1185">Reference proteome</keyword>